<dbReference type="KEGG" id="rtg:NCTC13098_02275"/>
<gene>
    <name evidence="2" type="ORF">NCTC13098_02275</name>
</gene>
<evidence type="ECO:0000313" key="3">
    <source>
        <dbReference type="Proteomes" id="UP000274346"/>
    </source>
</evidence>
<dbReference type="AlphaFoldDB" id="A0A3P8KV80"/>
<sequence length="177" mass="20623">MDDKKYQVFVSSTYIDLIDARKKIIETVLSLYHFPVGMEMFSADDSEQWEIIRETIDASDYYVIIIGHKYGSTSVNGISYTEMEYDYAKSLNIPVLAFIRNRDVFTKQNEREDDLSKAKELDRFIEKAKANKMCDFWESIEDLATKVAIALPKVMRRTPRIGGLEGIKQHRRKFPMS</sequence>
<dbReference type="Proteomes" id="UP000274346">
    <property type="component" value="Chromosome"/>
</dbReference>
<evidence type="ECO:0000313" key="2">
    <source>
        <dbReference type="EMBL" id="VDR25942.1"/>
    </source>
</evidence>
<protein>
    <recommendedName>
        <fullName evidence="1">DUF4062 domain-containing protein</fullName>
    </recommendedName>
</protein>
<feature type="domain" description="DUF4062" evidence="1">
    <location>
        <begin position="7"/>
        <end position="88"/>
    </location>
</feature>
<name>A0A3P8KV80_RAOTE</name>
<reference evidence="2 3" key="1">
    <citation type="submission" date="2018-12" db="EMBL/GenBank/DDBJ databases">
        <authorList>
            <consortium name="Pathogen Informatics"/>
        </authorList>
    </citation>
    <scope>NUCLEOTIDE SEQUENCE [LARGE SCALE GENOMIC DNA]</scope>
    <source>
        <strain evidence="2 3">NCTC13098</strain>
    </source>
</reference>
<organism evidence="2 3">
    <name type="scientific">Raoultella terrigena</name>
    <name type="common">Klebsiella terrigena</name>
    <dbReference type="NCBI Taxonomy" id="577"/>
    <lineage>
        <taxon>Bacteria</taxon>
        <taxon>Pseudomonadati</taxon>
        <taxon>Pseudomonadota</taxon>
        <taxon>Gammaproteobacteria</taxon>
        <taxon>Enterobacterales</taxon>
        <taxon>Enterobacteriaceae</taxon>
        <taxon>Klebsiella/Raoultella group</taxon>
        <taxon>Raoultella</taxon>
    </lineage>
</organism>
<accession>A0A3P8KV80</accession>
<dbReference type="Pfam" id="PF13271">
    <property type="entry name" value="DUF4062"/>
    <property type="match status" value="1"/>
</dbReference>
<proteinExistence type="predicted"/>
<dbReference type="InterPro" id="IPR025139">
    <property type="entry name" value="DUF4062"/>
</dbReference>
<evidence type="ECO:0000259" key="1">
    <source>
        <dbReference type="Pfam" id="PF13271"/>
    </source>
</evidence>
<dbReference type="EMBL" id="LR131271">
    <property type="protein sequence ID" value="VDR25942.1"/>
    <property type="molecule type" value="Genomic_DNA"/>
</dbReference>